<comment type="caution">
    <text evidence="1">The sequence shown here is derived from an EMBL/GenBank/DDBJ whole genome shotgun (WGS) entry which is preliminary data.</text>
</comment>
<sequence length="54" mass="5832">MPQVKVPLANGDKGPGYELFTSAYPQYGKGGALQLLPAEKGYSVFFDKISILPE</sequence>
<organism evidence="1 2">
    <name type="scientific">Erwinia amylovora NBRC 12687 = CFBP 1232</name>
    <dbReference type="NCBI Taxonomy" id="1219359"/>
    <lineage>
        <taxon>Bacteria</taxon>
        <taxon>Pseudomonadati</taxon>
        <taxon>Pseudomonadota</taxon>
        <taxon>Gammaproteobacteria</taxon>
        <taxon>Enterobacterales</taxon>
        <taxon>Erwiniaceae</taxon>
        <taxon>Erwinia</taxon>
    </lineage>
</organism>
<name>A0A831A7A8_ERWAM</name>
<proteinExistence type="predicted"/>
<dbReference type="EMBL" id="CAPB01000035">
    <property type="protein sequence ID" value="CCO95012.1"/>
    <property type="molecule type" value="Genomic_DNA"/>
</dbReference>
<evidence type="ECO:0000313" key="1">
    <source>
        <dbReference type="EMBL" id="CCO95012.1"/>
    </source>
</evidence>
<protein>
    <submittedName>
        <fullName evidence="1">Uncharacterized protein</fullName>
    </submittedName>
</protein>
<evidence type="ECO:0000313" key="2">
    <source>
        <dbReference type="Proteomes" id="UP000013111"/>
    </source>
</evidence>
<dbReference type="AlphaFoldDB" id="A0A831A7A8"/>
<dbReference type="Proteomes" id="UP000013111">
    <property type="component" value="Unassembled WGS sequence"/>
</dbReference>
<accession>A0A831A7A8</accession>
<gene>
    <name evidence="1" type="ORF">BN437_3102</name>
</gene>
<reference evidence="1 2" key="2">
    <citation type="submission" date="2013-04" db="EMBL/GenBank/DDBJ databases">
        <title>Comparative genomics of 12 strains of Erwinia amylovora identifies a pan-genome with a large conserved core and provides insights into host specificity.</title>
        <authorList>
            <person name="Mann R.A."/>
            <person name="Smits T.H.M."/>
            <person name="Buehlmann A."/>
            <person name="Blom J."/>
            <person name="Goesmann A."/>
            <person name="Frey J.E."/>
            <person name="Plummer K.M."/>
            <person name="Beer S.V."/>
            <person name="Luck J."/>
            <person name="Duffy B."/>
            <person name="Rodoni B."/>
        </authorList>
    </citation>
    <scope>NUCLEOTIDE SEQUENCE [LARGE SCALE GENOMIC DNA]</scope>
    <source>
        <strain evidence="2">CFBP 1232</strain>
    </source>
</reference>
<reference evidence="1 2" key="1">
    <citation type="submission" date="2012-11" db="EMBL/GenBank/DDBJ databases">
        <authorList>
            <person name="Linke B."/>
        </authorList>
    </citation>
    <scope>NUCLEOTIDE SEQUENCE [LARGE SCALE GENOMIC DNA]</scope>
    <source>
        <strain evidence="2">CFBP 1232</strain>
    </source>
</reference>